<sequence length="201" mass="22901">MARSLRSKRAIPRRFGYTWAVPDEVHVLILSQHSLAQLANAALVSRSWCRLVHTTAALWEGVCQRMWAGRHVLQACRALRGASARAALRRSLAEARTCHISKEELCSLEWSFRFKHVAGHAWTAVDPWWLGQPARTLRFEPGGNIVWTDEAWNGLMRWRLGGGCVLRVTHAELGGFPAERLVRHLTNWGYVFHSKWVGRMS</sequence>
<dbReference type="PANTHER" id="PTHR48218:SF3">
    <property type="entry name" value="OS07G0170800 PROTEIN"/>
    <property type="match status" value="1"/>
</dbReference>
<accession>A0A7S0NM85</accession>
<gene>
    <name evidence="2" type="ORF">CLEP1334_LOCUS339</name>
</gene>
<organism evidence="2">
    <name type="scientific">Calcidiscus leptoporus</name>
    <dbReference type="NCBI Taxonomy" id="127549"/>
    <lineage>
        <taxon>Eukaryota</taxon>
        <taxon>Haptista</taxon>
        <taxon>Haptophyta</taxon>
        <taxon>Prymnesiophyceae</taxon>
        <taxon>Coccolithales</taxon>
        <taxon>Calcidiscaceae</taxon>
        <taxon>Calcidiscus</taxon>
    </lineage>
</organism>
<dbReference type="AlphaFoldDB" id="A0A7S0NM85"/>
<dbReference type="Pfam" id="PF12937">
    <property type="entry name" value="F-box-like"/>
    <property type="match status" value="1"/>
</dbReference>
<name>A0A7S0NM85_9EUKA</name>
<evidence type="ECO:0000259" key="1">
    <source>
        <dbReference type="Pfam" id="PF12937"/>
    </source>
</evidence>
<protein>
    <recommendedName>
        <fullName evidence="1">F-box domain-containing protein</fullName>
    </recommendedName>
</protein>
<dbReference type="EMBL" id="HBER01000625">
    <property type="protein sequence ID" value="CAD8522588.1"/>
    <property type="molecule type" value="Transcribed_RNA"/>
</dbReference>
<reference evidence="2" key="1">
    <citation type="submission" date="2021-01" db="EMBL/GenBank/DDBJ databases">
        <authorList>
            <person name="Corre E."/>
            <person name="Pelletier E."/>
            <person name="Niang G."/>
            <person name="Scheremetjew M."/>
            <person name="Finn R."/>
            <person name="Kale V."/>
            <person name="Holt S."/>
            <person name="Cochrane G."/>
            <person name="Meng A."/>
            <person name="Brown T."/>
            <person name="Cohen L."/>
        </authorList>
    </citation>
    <scope>NUCLEOTIDE SEQUENCE</scope>
    <source>
        <strain evidence="2">RCC1130</strain>
    </source>
</reference>
<feature type="domain" description="F-box" evidence="1">
    <location>
        <begin position="20"/>
        <end position="65"/>
    </location>
</feature>
<evidence type="ECO:0000313" key="2">
    <source>
        <dbReference type="EMBL" id="CAD8522588.1"/>
    </source>
</evidence>
<dbReference type="InterPro" id="IPR001810">
    <property type="entry name" value="F-box_dom"/>
</dbReference>
<dbReference type="InterPro" id="IPR036047">
    <property type="entry name" value="F-box-like_dom_sf"/>
</dbReference>
<dbReference type="SUPFAM" id="SSF81383">
    <property type="entry name" value="F-box domain"/>
    <property type="match status" value="1"/>
</dbReference>
<dbReference type="Gene3D" id="1.20.1280.50">
    <property type="match status" value="1"/>
</dbReference>
<dbReference type="PANTHER" id="PTHR48218">
    <property type="entry name" value="F-BOX DOMAIN CONTAINING PROTEIN"/>
    <property type="match status" value="1"/>
</dbReference>
<proteinExistence type="predicted"/>